<evidence type="ECO:0000256" key="1">
    <source>
        <dbReference type="SAM" id="MobiDB-lite"/>
    </source>
</evidence>
<dbReference type="Proteomes" id="UP001341840">
    <property type="component" value="Unassembled WGS sequence"/>
</dbReference>
<gene>
    <name evidence="2" type="ORF">PIB30_035040</name>
</gene>
<evidence type="ECO:0000313" key="2">
    <source>
        <dbReference type="EMBL" id="MED6183116.1"/>
    </source>
</evidence>
<accession>A0ABU6WE67</accession>
<feature type="compositionally biased region" description="Polar residues" evidence="1">
    <location>
        <begin position="57"/>
        <end position="66"/>
    </location>
</feature>
<name>A0ABU6WE67_9FABA</name>
<comment type="caution">
    <text evidence="2">The sequence shown here is derived from an EMBL/GenBank/DDBJ whole genome shotgun (WGS) entry which is preliminary data.</text>
</comment>
<evidence type="ECO:0000313" key="3">
    <source>
        <dbReference type="Proteomes" id="UP001341840"/>
    </source>
</evidence>
<feature type="compositionally biased region" description="Basic residues" evidence="1">
    <location>
        <begin position="75"/>
        <end position="85"/>
    </location>
</feature>
<protein>
    <submittedName>
        <fullName evidence="2">Uncharacterized protein</fullName>
    </submittedName>
</protein>
<sequence>MSRVCTDRIGYGRFLDRIGYYIRIFSLRIRSDPNADIIRRTEGVELTGGDGKAATTRWKNTTSQQPGRRSAMSRTGRRRHERTRWRQSVDRTRKRRRWNRVEPPMVLRGLWWFQVWLSRGRWCCGRVESGDDRDVSSVFMDGGG</sequence>
<feature type="region of interest" description="Disordered" evidence="1">
    <location>
        <begin position="48"/>
        <end position="88"/>
    </location>
</feature>
<reference evidence="2 3" key="1">
    <citation type="journal article" date="2023" name="Plants (Basel)">
        <title>Bridging the Gap: Combining Genomics and Transcriptomics Approaches to Understand Stylosanthes scabra, an Orphan Legume from the Brazilian Caatinga.</title>
        <authorList>
            <person name="Ferreira-Neto J.R.C."/>
            <person name="da Silva M.D."/>
            <person name="Binneck E."/>
            <person name="de Melo N.F."/>
            <person name="da Silva R.H."/>
            <person name="de Melo A.L.T.M."/>
            <person name="Pandolfi V."/>
            <person name="Bustamante F.O."/>
            <person name="Brasileiro-Vidal A.C."/>
            <person name="Benko-Iseppon A.M."/>
        </authorList>
    </citation>
    <scope>NUCLEOTIDE SEQUENCE [LARGE SCALE GENOMIC DNA]</scope>
    <source>
        <tissue evidence="2">Leaves</tissue>
    </source>
</reference>
<organism evidence="2 3">
    <name type="scientific">Stylosanthes scabra</name>
    <dbReference type="NCBI Taxonomy" id="79078"/>
    <lineage>
        <taxon>Eukaryota</taxon>
        <taxon>Viridiplantae</taxon>
        <taxon>Streptophyta</taxon>
        <taxon>Embryophyta</taxon>
        <taxon>Tracheophyta</taxon>
        <taxon>Spermatophyta</taxon>
        <taxon>Magnoliopsida</taxon>
        <taxon>eudicotyledons</taxon>
        <taxon>Gunneridae</taxon>
        <taxon>Pentapetalae</taxon>
        <taxon>rosids</taxon>
        <taxon>fabids</taxon>
        <taxon>Fabales</taxon>
        <taxon>Fabaceae</taxon>
        <taxon>Papilionoideae</taxon>
        <taxon>50 kb inversion clade</taxon>
        <taxon>dalbergioids sensu lato</taxon>
        <taxon>Dalbergieae</taxon>
        <taxon>Pterocarpus clade</taxon>
        <taxon>Stylosanthes</taxon>
    </lineage>
</organism>
<proteinExistence type="predicted"/>
<keyword evidence="3" id="KW-1185">Reference proteome</keyword>
<dbReference type="EMBL" id="JASCZI010181408">
    <property type="protein sequence ID" value="MED6183116.1"/>
    <property type="molecule type" value="Genomic_DNA"/>
</dbReference>